<feature type="compositionally biased region" description="Polar residues" evidence="4">
    <location>
        <begin position="36"/>
        <end position="47"/>
    </location>
</feature>
<keyword evidence="5" id="KW-1133">Transmembrane helix</keyword>
<organism evidence="7 8">
    <name type="scientific">Maccoyibacter intestinihominis</name>
    <dbReference type="NCBI Taxonomy" id="3133499"/>
    <lineage>
        <taxon>Bacteria</taxon>
        <taxon>Bacillati</taxon>
        <taxon>Bacillota</taxon>
        <taxon>Clostridia</taxon>
        <taxon>Lachnospirales</taxon>
        <taxon>Lachnospiraceae</taxon>
        <taxon>Maccoyibacter</taxon>
    </lineage>
</organism>
<feature type="region of interest" description="Disordered" evidence="4">
    <location>
        <begin position="25"/>
        <end position="47"/>
    </location>
</feature>
<comment type="caution">
    <text evidence="7">The sequence shown here is derived from an EMBL/GenBank/DDBJ whole genome shotgun (WGS) entry which is preliminary data.</text>
</comment>
<dbReference type="SUPFAM" id="SSF50494">
    <property type="entry name" value="Trypsin-like serine proteases"/>
    <property type="match status" value="1"/>
</dbReference>
<evidence type="ECO:0000313" key="7">
    <source>
        <dbReference type="EMBL" id="MEQ2557943.1"/>
    </source>
</evidence>
<dbReference type="InterPro" id="IPR001478">
    <property type="entry name" value="PDZ"/>
</dbReference>
<dbReference type="Pfam" id="PF17820">
    <property type="entry name" value="PDZ_6"/>
    <property type="match status" value="1"/>
</dbReference>
<keyword evidence="5" id="KW-0812">Transmembrane</keyword>
<dbReference type="PROSITE" id="PS50106">
    <property type="entry name" value="PDZ"/>
    <property type="match status" value="1"/>
</dbReference>
<comment type="similarity">
    <text evidence="1">Belongs to the peptidase S1C family.</text>
</comment>
<dbReference type="Pfam" id="PF13365">
    <property type="entry name" value="Trypsin_2"/>
    <property type="match status" value="1"/>
</dbReference>
<sequence length="464" mass="49341">MDNQDHRNENNSSYSYSYIRDGGNENTTWRADDNTGHSYNQAGSSYQHYETPKQKKKWFHGGGFKQKMVRCVALALVFGLVAGGVFVGTGYAGMKALGIDNNSKAQTSDTKSVSTTKVTGTTTSTKSGTTTSSDISGIVDEVMPSIVAITNMTEVQYRDFFGRVQNYEGESAGSGIIISQDDQYLYIVTNNHVVSDATTLTVCFYDDQTVSAEVKGTDSSSDLAVVAVKLSDISSDTMKAIKVATVGDSDSIKVGDTAIAIGNALGYGQSVTTGVISALNRGVTLEDETSGETVTNGLIQTDAAINPGNSGGALLNVEGQVIGINSAKYSDTAVEGMGYAIPMSKAEPIINDLINREAVDESESAYLGISGADITEDVANTYNMPNGIYVTKVAEGSAAEKAGIQKGDILTEFDGKEVTSMENMQEILKYYKAGKKVKVKVQVADNGTYKEKELTVKLGKRPSE</sequence>
<dbReference type="InterPro" id="IPR041489">
    <property type="entry name" value="PDZ_6"/>
</dbReference>
<feature type="domain" description="PDZ" evidence="6">
    <location>
        <begin position="353"/>
        <end position="445"/>
    </location>
</feature>
<evidence type="ECO:0000256" key="1">
    <source>
        <dbReference type="ARBA" id="ARBA00010541"/>
    </source>
</evidence>
<dbReference type="Gene3D" id="2.40.10.10">
    <property type="entry name" value="Trypsin-like serine proteases"/>
    <property type="match status" value="2"/>
</dbReference>
<evidence type="ECO:0000256" key="5">
    <source>
        <dbReference type="SAM" id="Phobius"/>
    </source>
</evidence>
<keyword evidence="2" id="KW-0645">Protease</keyword>
<dbReference type="InterPro" id="IPR051201">
    <property type="entry name" value="Chloro_Bact_Ser_Proteases"/>
</dbReference>
<feature type="transmembrane region" description="Helical" evidence="5">
    <location>
        <begin position="72"/>
        <end position="94"/>
    </location>
</feature>
<keyword evidence="8" id="KW-1185">Reference proteome</keyword>
<dbReference type="InterPro" id="IPR036034">
    <property type="entry name" value="PDZ_sf"/>
</dbReference>
<dbReference type="SUPFAM" id="SSF50156">
    <property type="entry name" value="PDZ domain-like"/>
    <property type="match status" value="1"/>
</dbReference>
<name>A0ABV1HE03_9FIRM</name>
<dbReference type="Proteomes" id="UP001454489">
    <property type="component" value="Unassembled WGS sequence"/>
</dbReference>
<dbReference type="InterPro" id="IPR001940">
    <property type="entry name" value="Peptidase_S1C"/>
</dbReference>
<dbReference type="PANTHER" id="PTHR43343">
    <property type="entry name" value="PEPTIDASE S12"/>
    <property type="match status" value="1"/>
</dbReference>
<keyword evidence="3" id="KW-0378">Hydrolase</keyword>
<dbReference type="InterPro" id="IPR043504">
    <property type="entry name" value="Peptidase_S1_PA_chymotrypsin"/>
</dbReference>
<dbReference type="PRINTS" id="PR00834">
    <property type="entry name" value="PROTEASES2C"/>
</dbReference>
<evidence type="ECO:0000313" key="8">
    <source>
        <dbReference type="Proteomes" id="UP001454489"/>
    </source>
</evidence>
<evidence type="ECO:0000256" key="4">
    <source>
        <dbReference type="SAM" id="MobiDB-lite"/>
    </source>
</evidence>
<proteinExistence type="inferred from homology"/>
<accession>A0ABV1HE03</accession>
<dbReference type="PANTHER" id="PTHR43343:SF3">
    <property type="entry name" value="PROTEASE DO-LIKE 8, CHLOROPLASTIC"/>
    <property type="match status" value="1"/>
</dbReference>
<dbReference type="SMART" id="SM00228">
    <property type="entry name" value="PDZ"/>
    <property type="match status" value="1"/>
</dbReference>
<protein>
    <submittedName>
        <fullName evidence="7">Trypsin-like peptidase domain-containing protein</fullName>
    </submittedName>
</protein>
<feature type="compositionally biased region" description="Low complexity" evidence="4">
    <location>
        <begin position="107"/>
        <end position="131"/>
    </location>
</feature>
<keyword evidence="5" id="KW-0472">Membrane</keyword>
<dbReference type="RefSeq" id="WP_353530933.1">
    <property type="nucleotide sequence ID" value="NZ_JBBMEX010000008.1"/>
</dbReference>
<reference evidence="7 8" key="1">
    <citation type="submission" date="2024-03" db="EMBL/GenBank/DDBJ databases">
        <title>Human intestinal bacterial collection.</title>
        <authorList>
            <person name="Pauvert C."/>
            <person name="Hitch T.C.A."/>
            <person name="Clavel T."/>
        </authorList>
    </citation>
    <scope>NUCLEOTIDE SEQUENCE [LARGE SCALE GENOMIC DNA]</scope>
    <source>
        <strain evidence="7 8">CLA-AA-H185</strain>
    </source>
</reference>
<evidence type="ECO:0000259" key="6">
    <source>
        <dbReference type="PROSITE" id="PS50106"/>
    </source>
</evidence>
<feature type="region of interest" description="Disordered" evidence="4">
    <location>
        <begin position="103"/>
        <end position="131"/>
    </location>
</feature>
<evidence type="ECO:0000256" key="3">
    <source>
        <dbReference type="ARBA" id="ARBA00022801"/>
    </source>
</evidence>
<dbReference type="EMBL" id="JBBMEX010000008">
    <property type="protein sequence ID" value="MEQ2557943.1"/>
    <property type="molecule type" value="Genomic_DNA"/>
</dbReference>
<dbReference type="CDD" id="cd06779">
    <property type="entry name" value="cpPDZ_Deg_HtrA-like"/>
    <property type="match status" value="1"/>
</dbReference>
<dbReference type="InterPro" id="IPR009003">
    <property type="entry name" value="Peptidase_S1_PA"/>
</dbReference>
<evidence type="ECO:0000256" key="2">
    <source>
        <dbReference type="ARBA" id="ARBA00022670"/>
    </source>
</evidence>
<gene>
    <name evidence="7" type="ORF">WMO43_08685</name>
</gene>
<dbReference type="Gene3D" id="2.30.42.10">
    <property type="match status" value="1"/>
</dbReference>